<evidence type="ECO:0000313" key="2">
    <source>
        <dbReference type="Proteomes" id="UP000680750"/>
    </source>
</evidence>
<dbReference type="RefSeq" id="WP_212804710.1">
    <property type="nucleotide sequence ID" value="NZ_AP023354.1"/>
</dbReference>
<keyword evidence="2" id="KW-1185">Reference proteome</keyword>
<sequence>MDHQQHSPAPITRTVLIDQPLPAPLPVQRVEVRRIVIAPTPPAGCTGTTARCSAP</sequence>
<dbReference type="AlphaFoldDB" id="A0A810L5Y6"/>
<evidence type="ECO:0000313" key="1">
    <source>
        <dbReference type="EMBL" id="BCJ30499.1"/>
    </source>
</evidence>
<protein>
    <submittedName>
        <fullName evidence="1">Uncharacterized protein</fullName>
    </submittedName>
</protein>
<name>A0A810L5Y6_9ACTN</name>
<gene>
    <name evidence="1" type="ORF">Asera_46070</name>
</gene>
<dbReference type="EMBL" id="AP023354">
    <property type="protein sequence ID" value="BCJ30499.1"/>
    <property type="molecule type" value="Genomic_DNA"/>
</dbReference>
<dbReference type="Proteomes" id="UP000680750">
    <property type="component" value="Chromosome"/>
</dbReference>
<accession>A0A810L5Y6</accession>
<reference evidence="1" key="1">
    <citation type="submission" date="2020-08" db="EMBL/GenBank/DDBJ databases">
        <title>Whole genome shotgun sequence of Actinocatenispora sera NBRC 101916.</title>
        <authorList>
            <person name="Komaki H."/>
            <person name="Tamura T."/>
        </authorList>
    </citation>
    <scope>NUCLEOTIDE SEQUENCE</scope>
    <source>
        <strain evidence="1">NBRC 101916</strain>
    </source>
</reference>
<dbReference type="KEGG" id="aser:Asera_46070"/>
<proteinExistence type="predicted"/>
<organism evidence="1 2">
    <name type="scientific">Actinocatenispora sera</name>
    <dbReference type="NCBI Taxonomy" id="390989"/>
    <lineage>
        <taxon>Bacteria</taxon>
        <taxon>Bacillati</taxon>
        <taxon>Actinomycetota</taxon>
        <taxon>Actinomycetes</taxon>
        <taxon>Micromonosporales</taxon>
        <taxon>Micromonosporaceae</taxon>
        <taxon>Actinocatenispora</taxon>
    </lineage>
</organism>